<dbReference type="GO" id="GO:0006260">
    <property type="term" value="P:DNA replication"/>
    <property type="evidence" value="ECO:0007669"/>
    <property type="project" value="InterPro"/>
</dbReference>
<protein>
    <recommendedName>
        <fullName evidence="2">ATP-cone domain-containing protein</fullName>
    </recommendedName>
</protein>
<dbReference type="NCBIfam" id="TIGR02487">
    <property type="entry name" value="NrdD"/>
    <property type="match status" value="1"/>
</dbReference>
<evidence type="ECO:0000313" key="1">
    <source>
        <dbReference type="EMBL" id="KKM66305.1"/>
    </source>
</evidence>
<dbReference type="GO" id="GO:0004748">
    <property type="term" value="F:ribonucleoside-diphosphate reductase activity, thioredoxin disulfide as acceptor"/>
    <property type="evidence" value="ECO:0007669"/>
    <property type="project" value="TreeGrafter"/>
</dbReference>
<name>A0A0F9LPK4_9ZZZZ</name>
<dbReference type="EMBL" id="LAZR01010559">
    <property type="protein sequence ID" value="KKM66305.1"/>
    <property type="molecule type" value="Genomic_DNA"/>
</dbReference>
<dbReference type="Pfam" id="PF13597">
    <property type="entry name" value="NRDD"/>
    <property type="match status" value="1"/>
</dbReference>
<dbReference type="GO" id="GO:0009265">
    <property type="term" value="P:2'-deoxyribonucleotide biosynthetic process"/>
    <property type="evidence" value="ECO:0007669"/>
    <property type="project" value="TreeGrafter"/>
</dbReference>
<proteinExistence type="predicted"/>
<dbReference type="InterPro" id="IPR012833">
    <property type="entry name" value="NrdD"/>
</dbReference>
<dbReference type="PANTHER" id="PTHR21075">
    <property type="entry name" value="ANAEROBIC RIBONUCLEOSIDE-TRIPHOSPHATE REDUCTASE"/>
    <property type="match status" value="1"/>
</dbReference>
<dbReference type="GO" id="GO:0031250">
    <property type="term" value="C:anaerobic ribonucleoside-triphosphate reductase complex"/>
    <property type="evidence" value="ECO:0007669"/>
    <property type="project" value="TreeGrafter"/>
</dbReference>
<gene>
    <name evidence="1" type="ORF">LCGC14_1482520</name>
</gene>
<comment type="caution">
    <text evidence="1">The sequence shown here is derived from an EMBL/GenBank/DDBJ whole genome shotgun (WGS) entry which is preliminary data.</text>
</comment>
<evidence type="ECO:0008006" key="2">
    <source>
        <dbReference type="Google" id="ProtNLM"/>
    </source>
</evidence>
<dbReference type="PANTHER" id="PTHR21075:SF0">
    <property type="entry name" value="ANAEROBIC RIBONUCLEOSIDE-TRIPHOSPHATE REDUCTASE"/>
    <property type="match status" value="1"/>
</dbReference>
<reference evidence="1" key="1">
    <citation type="journal article" date="2015" name="Nature">
        <title>Complex archaea that bridge the gap between prokaryotes and eukaryotes.</title>
        <authorList>
            <person name="Spang A."/>
            <person name="Saw J.H."/>
            <person name="Jorgensen S.L."/>
            <person name="Zaremba-Niedzwiedzka K."/>
            <person name="Martijn J."/>
            <person name="Lind A.E."/>
            <person name="van Eijk R."/>
            <person name="Schleper C."/>
            <person name="Guy L."/>
            <person name="Ettema T.J."/>
        </authorList>
    </citation>
    <scope>NUCLEOTIDE SEQUENCE</scope>
</reference>
<dbReference type="SUPFAM" id="SSF51998">
    <property type="entry name" value="PFL-like glycyl radical enzymes"/>
    <property type="match status" value="1"/>
</dbReference>
<organism evidence="1">
    <name type="scientific">marine sediment metagenome</name>
    <dbReference type="NCBI Taxonomy" id="412755"/>
    <lineage>
        <taxon>unclassified sequences</taxon>
        <taxon>metagenomes</taxon>
        <taxon>ecological metagenomes</taxon>
    </lineage>
</organism>
<sequence length="712" mass="81658">MLVSESKTLKDEEVEKIKRNYLTKLLPQVFRTEGDVVHFEPSKIEQSLIRETGIDNEHADTITALTVRRIISSGIKFLSGPHIREIVCSILSEQHFEEERKIYTRIGMPLMDYEAILEYGIDENANQDMNPESIHHWAANKISDEYALLRILDSEEARAHLFGDIHVHMLRYFDLRPFCQEWDPRMILEHGLPPVDSWAQCSKSGPAGSLRVAVTHLAKWLGIIQGEFSGGQGYDYITTFLAPYARGASEKEIEQSMQCLIFETNQIFAARGGQVPFTSISCTPTIPDGLLNIKAVGPHGINIGKYGDYKEECLKLFDALTEVYIKGDYNGKLFAFPKHEIKIKKEWLDEFEPSYLKVMEEAVKMGTPYFLNMCPDWMSNEIHSQCCRKFLSGNQILEQCIRESGEKINGNIWENYVTIGSLQSVSLNLPRYAYISRNESDYLTTLDAKMELSARILRKKWDLMEKRLKTGHLPLCSGRISGTPIFNIKDQNLSIGFTGLNEAVKSITGYELHENDTAYEFGKKILSYMIAKCNSMTERDKKHYSLWEQPSESSSGRFARLDLKHFPEKAIPQSSGSSAYYTNSDHFRYDADIPLSERIVKQGDYHPIVNGGVMTHIWLGEQKPDIQGLWELTKNICLNTNTAYFAYTTDFTFCTHCRKMFRGGTFICPQCQSREVKVYSRVTGYYSEVNRYNPGKKAEWESRKRERFLGLM</sequence>
<dbReference type="Gene3D" id="3.20.70.20">
    <property type="match status" value="1"/>
</dbReference>
<dbReference type="AlphaFoldDB" id="A0A0F9LPK4"/>
<accession>A0A0F9LPK4</accession>
<dbReference type="GO" id="GO:0008998">
    <property type="term" value="F:ribonucleoside-triphosphate reductase (thioredoxin) activity"/>
    <property type="evidence" value="ECO:0007669"/>
    <property type="project" value="InterPro"/>
</dbReference>